<keyword evidence="2" id="KW-1185">Reference proteome</keyword>
<evidence type="ECO:0000313" key="1">
    <source>
        <dbReference type="EMBL" id="KAI5678116.1"/>
    </source>
</evidence>
<dbReference type="Proteomes" id="UP001060085">
    <property type="component" value="Linkage Group LG02"/>
</dbReference>
<sequence length="161" mass="18847">MKEHTSDAEMEEMKSNNQDQNEQAEMEEMLWKSRQIVWIMIMILSLDYGSCGGIWCFWRKEDINIETIPSMIIMRVKQGQAPDWLILVVYALANQKHEEELWAYLRALGQAITHFWMIVGNFNQVLEGTENIGGANNWRHGVDLFWKGVEDFAFIDLDFLA</sequence>
<organism evidence="1 2">
    <name type="scientific">Catharanthus roseus</name>
    <name type="common">Madagascar periwinkle</name>
    <name type="synonym">Vinca rosea</name>
    <dbReference type="NCBI Taxonomy" id="4058"/>
    <lineage>
        <taxon>Eukaryota</taxon>
        <taxon>Viridiplantae</taxon>
        <taxon>Streptophyta</taxon>
        <taxon>Embryophyta</taxon>
        <taxon>Tracheophyta</taxon>
        <taxon>Spermatophyta</taxon>
        <taxon>Magnoliopsida</taxon>
        <taxon>eudicotyledons</taxon>
        <taxon>Gunneridae</taxon>
        <taxon>Pentapetalae</taxon>
        <taxon>asterids</taxon>
        <taxon>lamiids</taxon>
        <taxon>Gentianales</taxon>
        <taxon>Apocynaceae</taxon>
        <taxon>Rauvolfioideae</taxon>
        <taxon>Vinceae</taxon>
        <taxon>Catharanthinae</taxon>
        <taxon>Catharanthus</taxon>
    </lineage>
</organism>
<evidence type="ECO:0000313" key="2">
    <source>
        <dbReference type="Proteomes" id="UP001060085"/>
    </source>
</evidence>
<comment type="caution">
    <text evidence="1">The sequence shown here is derived from an EMBL/GenBank/DDBJ whole genome shotgun (WGS) entry which is preliminary data.</text>
</comment>
<proteinExistence type="predicted"/>
<protein>
    <submittedName>
        <fullName evidence="1">Uncharacterized protein</fullName>
    </submittedName>
</protein>
<dbReference type="EMBL" id="CM044702">
    <property type="protein sequence ID" value="KAI5678116.1"/>
    <property type="molecule type" value="Genomic_DNA"/>
</dbReference>
<name>A0ACC0BZZ1_CATRO</name>
<accession>A0ACC0BZZ1</accession>
<reference evidence="2" key="1">
    <citation type="journal article" date="2023" name="Nat. Plants">
        <title>Single-cell RNA sequencing provides a high-resolution roadmap for understanding the multicellular compartmentation of specialized metabolism.</title>
        <authorList>
            <person name="Sun S."/>
            <person name="Shen X."/>
            <person name="Li Y."/>
            <person name="Li Y."/>
            <person name="Wang S."/>
            <person name="Li R."/>
            <person name="Zhang H."/>
            <person name="Shen G."/>
            <person name="Guo B."/>
            <person name="Wei J."/>
            <person name="Xu J."/>
            <person name="St-Pierre B."/>
            <person name="Chen S."/>
            <person name="Sun C."/>
        </authorList>
    </citation>
    <scope>NUCLEOTIDE SEQUENCE [LARGE SCALE GENOMIC DNA]</scope>
</reference>
<gene>
    <name evidence="1" type="ORF">M9H77_09066</name>
</gene>